<evidence type="ECO:0000256" key="3">
    <source>
        <dbReference type="ARBA" id="ARBA00022602"/>
    </source>
</evidence>
<keyword evidence="10" id="KW-1185">Reference proteome</keyword>
<dbReference type="AlphaFoldDB" id="A0A1B0DI51"/>
<keyword evidence="4" id="KW-0808">Transferase</keyword>
<dbReference type="GO" id="GO:0004660">
    <property type="term" value="F:protein farnesyltransferase activity"/>
    <property type="evidence" value="ECO:0007669"/>
    <property type="project" value="TreeGrafter"/>
</dbReference>
<accession>A0A1B0DI51</accession>
<dbReference type="VEuPathDB" id="VectorBase:PPAI007835"/>
<dbReference type="Pfam" id="PF00432">
    <property type="entry name" value="Prenyltrans"/>
    <property type="match status" value="1"/>
</dbReference>
<evidence type="ECO:0000313" key="10">
    <source>
        <dbReference type="Proteomes" id="UP000092462"/>
    </source>
</evidence>
<evidence type="ECO:0000259" key="8">
    <source>
        <dbReference type="Pfam" id="PF00432"/>
    </source>
</evidence>
<dbReference type="EnsemblMetazoa" id="PPAI007835-RA">
    <property type="protein sequence ID" value="PPAI007835-PA"/>
    <property type="gene ID" value="PPAI007835"/>
</dbReference>
<dbReference type="Gene3D" id="1.50.10.20">
    <property type="match status" value="1"/>
</dbReference>
<dbReference type="PANTHER" id="PTHR11774:SF6">
    <property type="entry name" value="PROTEIN FARNESYLTRANSFERASE SUBUNIT BETA"/>
    <property type="match status" value="1"/>
</dbReference>
<keyword evidence="6" id="KW-0677">Repeat</keyword>
<name>A0A1B0DI51_PHLPP</name>
<dbReference type="InterPro" id="IPR001330">
    <property type="entry name" value="Prenyltrans"/>
</dbReference>
<sequence>MDNSVRIRDFRRLKNYRFNTEGVDTVTSEEQIATEQLVFQHFERFVQYAALDPELPLLHRENHTAYLEKCLKGLPESYSTLDSSRPWIVYWILNSAALLNHRFTDSQLQRTVDFLKKCQSPIGGFAGGPGQFPHLAPTYAAVNALAIIGTQSALEAIDREAL</sequence>
<comment type="similarity">
    <text evidence="2">Belongs to the protein prenyltransferase subunit beta family.</text>
</comment>
<evidence type="ECO:0000313" key="9">
    <source>
        <dbReference type="EnsemblMetazoa" id="PPAI007835-PA"/>
    </source>
</evidence>
<evidence type="ECO:0000256" key="7">
    <source>
        <dbReference type="ARBA" id="ARBA00022833"/>
    </source>
</evidence>
<keyword evidence="5" id="KW-0479">Metal-binding</keyword>
<dbReference type="SUPFAM" id="SSF48239">
    <property type="entry name" value="Terpenoid cyclases/Protein prenyltransferases"/>
    <property type="match status" value="1"/>
</dbReference>
<evidence type="ECO:0000256" key="4">
    <source>
        <dbReference type="ARBA" id="ARBA00022679"/>
    </source>
</evidence>
<evidence type="ECO:0000256" key="5">
    <source>
        <dbReference type="ARBA" id="ARBA00022723"/>
    </source>
</evidence>
<dbReference type="EMBL" id="AJVK01034272">
    <property type="status" value="NOT_ANNOTATED_CDS"/>
    <property type="molecule type" value="Genomic_DNA"/>
</dbReference>
<evidence type="ECO:0000256" key="2">
    <source>
        <dbReference type="ARBA" id="ARBA00010497"/>
    </source>
</evidence>
<reference evidence="9" key="1">
    <citation type="submission" date="2022-08" db="UniProtKB">
        <authorList>
            <consortium name="EnsemblMetazoa"/>
        </authorList>
    </citation>
    <scope>IDENTIFICATION</scope>
    <source>
        <strain evidence="9">Israel</strain>
    </source>
</reference>
<comment type="cofactor">
    <cofactor evidence="1">
        <name>Zn(2+)</name>
        <dbReference type="ChEBI" id="CHEBI:29105"/>
    </cofactor>
</comment>
<protein>
    <recommendedName>
        <fullName evidence="8">Prenyltransferase alpha-alpha toroid domain-containing protein</fullName>
    </recommendedName>
</protein>
<evidence type="ECO:0000256" key="6">
    <source>
        <dbReference type="ARBA" id="ARBA00022737"/>
    </source>
</evidence>
<dbReference type="GO" id="GO:0046872">
    <property type="term" value="F:metal ion binding"/>
    <property type="evidence" value="ECO:0007669"/>
    <property type="project" value="UniProtKB-KW"/>
</dbReference>
<dbReference type="PANTHER" id="PTHR11774">
    <property type="entry name" value="GERANYLGERANYL TRANSFERASE TYPE BETA SUBUNIT"/>
    <property type="match status" value="1"/>
</dbReference>
<proteinExistence type="inferred from homology"/>
<dbReference type="VEuPathDB" id="VectorBase:PPAPM1_010259"/>
<dbReference type="Proteomes" id="UP000092462">
    <property type="component" value="Unassembled WGS sequence"/>
</dbReference>
<keyword evidence="3" id="KW-0637">Prenyltransferase</keyword>
<dbReference type="GO" id="GO:0005965">
    <property type="term" value="C:protein farnesyltransferase complex"/>
    <property type="evidence" value="ECO:0007669"/>
    <property type="project" value="TreeGrafter"/>
</dbReference>
<keyword evidence="7" id="KW-0862">Zinc</keyword>
<feature type="domain" description="Prenyltransferase alpha-alpha toroid" evidence="8">
    <location>
        <begin position="58"/>
        <end position="161"/>
    </location>
</feature>
<evidence type="ECO:0000256" key="1">
    <source>
        <dbReference type="ARBA" id="ARBA00001947"/>
    </source>
</evidence>
<organism evidence="9 10">
    <name type="scientific">Phlebotomus papatasi</name>
    <name type="common">Sandfly</name>
    <dbReference type="NCBI Taxonomy" id="29031"/>
    <lineage>
        <taxon>Eukaryota</taxon>
        <taxon>Metazoa</taxon>
        <taxon>Ecdysozoa</taxon>
        <taxon>Arthropoda</taxon>
        <taxon>Hexapoda</taxon>
        <taxon>Insecta</taxon>
        <taxon>Pterygota</taxon>
        <taxon>Neoptera</taxon>
        <taxon>Endopterygota</taxon>
        <taxon>Diptera</taxon>
        <taxon>Nematocera</taxon>
        <taxon>Psychodoidea</taxon>
        <taxon>Psychodidae</taxon>
        <taxon>Phlebotomus</taxon>
        <taxon>Phlebotomus</taxon>
    </lineage>
</organism>
<dbReference type="InterPro" id="IPR045089">
    <property type="entry name" value="PGGT1B-like"/>
</dbReference>
<dbReference type="InterPro" id="IPR008930">
    <property type="entry name" value="Terpenoid_cyclase/PrenylTrfase"/>
</dbReference>